<dbReference type="GO" id="GO:0005886">
    <property type="term" value="C:plasma membrane"/>
    <property type="evidence" value="ECO:0007669"/>
    <property type="project" value="TreeGrafter"/>
</dbReference>
<dbReference type="PROSITE" id="PS51108">
    <property type="entry name" value="PTS_EIID"/>
    <property type="match status" value="1"/>
</dbReference>
<proteinExistence type="predicted"/>
<dbReference type="Proteomes" id="UP000236214">
    <property type="component" value="Unassembled WGS sequence"/>
</dbReference>
<feature type="transmembrane region" description="Helical" evidence="1">
    <location>
        <begin position="136"/>
        <end position="153"/>
    </location>
</feature>
<keyword evidence="1" id="KW-1133">Transmembrane helix</keyword>
<protein>
    <submittedName>
        <fullName evidence="2">PTS system protein</fullName>
    </submittedName>
</protein>
<reference evidence="2 3" key="1">
    <citation type="submission" date="2016-05" db="EMBL/GenBank/DDBJ databases">
        <title>Whole genome sequencing of Tetragenococcus halophilus subsp. halophilus NISL 7118.</title>
        <authorList>
            <person name="Shiwa Y."/>
            <person name="Nishimura I."/>
            <person name="Yoshikawa H."/>
            <person name="Koyama Y."/>
            <person name="Oguma T."/>
        </authorList>
    </citation>
    <scope>NUCLEOTIDE SEQUENCE [LARGE SCALE GENOMIC DNA]</scope>
    <source>
        <strain evidence="2 3">NISL 7118</strain>
    </source>
</reference>
<feature type="transmembrane region" description="Helical" evidence="1">
    <location>
        <begin position="113"/>
        <end position="130"/>
    </location>
</feature>
<dbReference type="AlphaFoldDB" id="A0A2H6CRL3"/>
<evidence type="ECO:0000313" key="3">
    <source>
        <dbReference type="Proteomes" id="UP000236214"/>
    </source>
</evidence>
<dbReference type="InterPro" id="IPR004704">
    <property type="entry name" value="PTS_IID_man"/>
</dbReference>
<gene>
    <name evidence="2" type="ORF">TEHN7118_0444</name>
</gene>
<accession>A0A2H6CRL3</accession>
<feature type="transmembrane region" description="Helical" evidence="1">
    <location>
        <begin position="249"/>
        <end position="266"/>
    </location>
</feature>
<organism evidence="2 3">
    <name type="scientific">Tetragenococcus halophilus subsp. halophilus</name>
    <dbReference type="NCBI Taxonomy" id="1513897"/>
    <lineage>
        <taxon>Bacteria</taxon>
        <taxon>Bacillati</taxon>
        <taxon>Bacillota</taxon>
        <taxon>Bacilli</taxon>
        <taxon>Lactobacillales</taxon>
        <taxon>Enterococcaceae</taxon>
        <taxon>Tetragenococcus</taxon>
    </lineage>
</organism>
<sequence>MILTKVAKKELNSVFWRSFALQGAFNFERMQNIGYAYSMVPVIKKLYKNKEEQAQALDRHLEIFNTTPQMVPLILGISSAMEEENANNANFDEQSINAVKASLMGPLAGIGDSIFWGTLRVIAAGIGVSLAEQGSIFGPILFLIIFNVPNFLLRIFGLKMGYQVGVNSLERIQKEGLMDKIMSVATIIGLAVVGGMVATMLDITTPLEWSGSGAEIVVQDILDEIMPKMLPLIFTLILFKLIKKVSVTKLTIGIIIFGVAMHALSIL</sequence>
<keyword evidence="1" id="KW-0472">Membrane</keyword>
<keyword evidence="1" id="KW-0812">Transmembrane</keyword>
<dbReference type="GO" id="GO:0009401">
    <property type="term" value="P:phosphoenolpyruvate-dependent sugar phosphotransferase system"/>
    <property type="evidence" value="ECO:0007669"/>
    <property type="project" value="InterPro"/>
</dbReference>
<dbReference type="EMBL" id="BDEC01000015">
    <property type="protein sequence ID" value="GBD67638.1"/>
    <property type="molecule type" value="Genomic_DNA"/>
</dbReference>
<name>A0A2H6CRL3_TETHA</name>
<dbReference type="InterPro" id="IPR050303">
    <property type="entry name" value="GatZ_KbaZ_carbometab"/>
</dbReference>
<comment type="caution">
    <text evidence="2">The sequence shown here is derived from an EMBL/GenBank/DDBJ whole genome shotgun (WGS) entry which is preliminary data.</text>
</comment>
<evidence type="ECO:0000313" key="2">
    <source>
        <dbReference type="EMBL" id="GBD67638.1"/>
    </source>
</evidence>
<evidence type="ECO:0000256" key="1">
    <source>
        <dbReference type="SAM" id="Phobius"/>
    </source>
</evidence>
<dbReference type="PANTHER" id="PTHR32502:SF23">
    <property type="entry name" value="TRANSPORT PROTEIN, PTS SYSTEM"/>
    <property type="match status" value="1"/>
</dbReference>
<dbReference type="Pfam" id="PF03613">
    <property type="entry name" value="EIID-AGA"/>
    <property type="match status" value="1"/>
</dbReference>
<feature type="transmembrane region" description="Helical" evidence="1">
    <location>
        <begin position="181"/>
        <end position="205"/>
    </location>
</feature>
<keyword evidence="3" id="KW-1185">Reference proteome</keyword>
<dbReference type="PANTHER" id="PTHR32502">
    <property type="entry name" value="N-ACETYLGALACTOSAMINE PERMEASE II COMPONENT-RELATED"/>
    <property type="match status" value="1"/>
</dbReference>